<evidence type="ECO:0000256" key="4">
    <source>
        <dbReference type="ARBA" id="ARBA00022989"/>
    </source>
</evidence>
<keyword evidence="2" id="KW-1003">Cell membrane</keyword>
<feature type="transmembrane region" description="Helical" evidence="7">
    <location>
        <begin position="42"/>
        <end position="67"/>
    </location>
</feature>
<keyword evidence="6 7" id="KW-0472">Membrane</keyword>
<evidence type="ECO:0000256" key="5">
    <source>
        <dbReference type="ARBA" id="ARBA00023002"/>
    </source>
</evidence>
<name>X1I0R9_9ZZZZ</name>
<comment type="caution">
    <text evidence="9">The sequence shown here is derived from an EMBL/GenBank/DDBJ whole genome shotgun (WGS) entry which is preliminary data.</text>
</comment>
<proteinExistence type="predicted"/>
<keyword evidence="3 7" id="KW-0812">Transmembrane</keyword>
<evidence type="ECO:0000256" key="7">
    <source>
        <dbReference type="SAM" id="Phobius"/>
    </source>
</evidence>
<evidence type="ECO:0000259" key="8">
    <source>
        <dbReference type="Pfam" id="PF00361"/>
    </source>
</evidence>
<feature type="transmembrane region" description="Helical" evidence="7">
    <location>
        <begin position="12"/>
        <end position="36"/>
    </location>
</feature>
<evidence type="ECO:0000256" key="2">
    <source>
        <dbReference type="ARBA" id="ARBA00022475"/>
    </source>
</evidence>
<dbReference type="GO" id="GO:0005886">
    <property type="term" value="C:plasma membrane"/>
    <property type="evidence" value="ECO:0007669"/>
    <property type="project" value="UniProtKB-SubCell"/>
</dbReference>
<dbReference type="PANTHER" id="PTHR42682:SF4">
    <property type="entry name" value="NADH-UBIQUINONE_PLASTOQUINONE"/>
    <property type="match status" value="1"/>
</dbReference>
<keyword evidence="5" id="KW-0560">Oxidoreductase</keyword>
<evidence type="ECO:0000256" key="1">
    <source>
        <dbReference type="ARBA" id="ARBA00004651"/>
    </source>
</evidence>
<dbReference type="AlphaFoldDB" id="X1I0R9"/>
<accession>X1I0R9</accession>
<dbReference type="Pfam" id="PF00361">
    <property type="entry name" value="Proton_antipo_M"/>
    <property type="match status" value="1"/>
</dbReference>
<dbReference type="EMBL" id="BARU01030363">
    <property type="protein sequence ID" value="GAH62915.1"/>
    <property type="molecule type" value="Genomic_DNA"/>
</dbReference>
<dbReference type="InterPro" id="IPR001750">
    <property type="entry name" value="ND/Mrp_TM"/>
</dbReference>
<feature type="domain" description="NADH:quinone oxidoreductase/Mrp antiporter transmembrane" evidence="8">
    <location>
        <begin position="1"/>
        <end position="142"/>
    </location>
</feature>
<evidence type="ECO:0000256" key="3">
    <source>
        <dbReference type="ARBA" id="ARBA00022692"/>
    </source>
</evidence>
<sequence>LLAIGQWDFKRLLAYSSISQAGYIVLALGVGAKVLATGGDKAIAALCIFGALFHLFNHAAFKSLLFLTSGSIEQQAGTRQLKEMGGLGRRMPLTGFCCRIAALSISGVPPFNGFFSKLIIILALAFAGQYVLCAIAVAVAVVTLLMYVKVQRYALEGAPAAGAAEAREAPVLMYSAMLVLAVVCIFGGLAMVQLREVLFDPAGEVLLNGTKALLVGVAP</sequence>
<reference evidence="9" key="1">
    <citation type="journal article" date="2014" name="Front. Microbiol.">
        <title>High frequency of phylogenetically diverse reductive dehalogenase-homologous genes in deep subseafloor sedimentary metagenomes.</title>
        <authorList>
            <person name="Kawai M."/>
            <person name="Futagami T."/>
            <person name="Toyoda A."/>
            <person name="Takaki Y."/>
            <person name="Nishi S."/>
            <person name="Hori S."/>
            <person name="Arai W."/>
            <person name="Tsubouchi T."/>
            <person name="Morono Y."/>
            <person name="Uchiyama I."/>
            <person name="Ito T."/>
            <person name="Fujiyama A."/>
            <person name="Inagaki F."/>
            <person name="Takami H."/>
        </authorList>
    </citation>
    <scope>NUCLEOTIDE SEQUENCE</scope>
    <source>
        <strain evidence="9">Expedition CK06-06</strain>
    </source>
</reference>
<dbReference type="InterPro" id="IPR052175">
    <property type="entry name" value="ComplexI-like_HydComp"/>
</dbReference>
<feature type="transmembrane region" description="Helical" evidence="7">
    <location>
        <begin position="169"/>
        <end position="192"/>
    </location>
</feature>
<dbReference type="PANTHER" id="PTHR42682">
    <property type="entry name" value="HYDROGENASE-4 COMPONENT F"/>
    <property type="match status" value="1"/>
</dbReference>
<dbReference type="GO" id="GO:0016491">
    <property type="term" value="F:oxidoreductase activity"/>
    <property type="evidence" value="ECO:0007669"/>
    <property type="project" value="UniProtKB-KW"/>
</dbReference>
<protein>
    <recommendedName>
        <fullName evidence="8">NADH:quinone oxidoreductase/Mrp antiporter transmembrane domain-containing protein</fullName>
    </recommendedName>
</protein>
<organism evidence="9">
    <name type="scientific">marine sediment metagenome</name>
    <dbReference type="NCBI Taxonomy" id="412755"/>
    <lineage>
        <taxon>unclassified sequences</taxon>
        <taxon>metagenomes</taxon>
        <taxon>ecological metagenomes</taxon>
    </lineage>
</organism>
<feature type="transmembrane region" description="Helical" evidence="7">
    <location>
        <begin position="118"/>
        <end position="148"/>
    </location>
</feature>
<comment type="subcellular location">
    <subcellularLocation>
        <location evidence="1">Cell membrane</location>
        <topology evidence="1">Multi-pass membrane protein</topology>
    </subcellularLocation>
</comment>
<gene>
    <name evidence="9" type="ORF">S03H2_48195</name>
</gene>
<keyword evidence="4 7" id="KW-1133">Transmembrane helix</keyword>
<evidence type="ECO:0000256" key="6">
    <source>
        <dbReference type="ARBA" id="ARBA00023136"/>
    </source>
</evidence>
<evidence type="ECO:0000313" key="9">
    <source>
        <dbReference type="EMBL" id="GAH62915.1"/>
    </source>
</evidence>
<feature type="non-terminal residue" evidence="9">
    <location>
        <position position="1"/>
    </location>
</feature>